<dbReference type="AlphaFoldDB" id="A0AAN7Q8V3"/>
<sequence>MFNLIVDAVRKQKPPATESKIGGIIASWLHQSNLRLARELVECKIIIFLKYKPCSFKSPTASMILSDPLLFSLALLDTGAILFLLIYFIITISDLECDYLNAQQCCSKLNPWVIPKLIAHIFITVVFILHGHWILCFINIPMVVWLGYEVAHMPSGNLGVYDPTEIHNRGQLKRHMRDCMIYLGYYLVFFFIYLYGMIVSLLKGDPINRKDEGEIEF</sequence>
<dbReference type="SMART" id="SM01398">
    <property type="entry name" value="Cornichon"/>
    <property type="match status" value="1"/>
</dbReference>
<reference evidence="8" key="1">
    <citation type="submission" date="2023-01" db="EMBL/GenBank/DDBJ databases">
        <title>Key to firefly adult light organ development and bioluminescence: homeobox transcription factors regulate luciferase expression and transportation to peroxisome.</title>
        <authorList>
            <person name="Fu X."/>
        </authorList>
    </citation>
    <scope>NUCLEOTIDE SEQUENCE [LARGE SCALE GENOMIC DNA]</scope>
</reference>
<dbReference type="InterPro" id="IPR003377">
    <property type="entry name" value="Cornichon"/>
</dbReference>
<evidence type="ECO:0000256" key="1">
    <source>
        <dbReference type="ARBA" id="ARBA00004141"/>
    </source>
</evidence>
<dbReference type="PANTHER" id="PTHR12290">
    <property type="entry name" value="CORNICHON-RELATED"/>
    <property type="match status" value="1"/>
</dbReference>
<feature type="transmembrane region" description="Helical" evidence="6">
    <location>
        <begin position="69"/>
        <end position="90"/>
    </location>
</feature>
<evidence type="ECO:0000313" key="8">
    <source>
        <dbReference type="Proteomes" id="UP001353858"/>
    </source>
</evidence>
<feature type="transmembrane region" description="Helical" evidence="6">
    <location>
        <begin position="117"/>
        <end position="148"/>
    </location>
</feature>
<keyword evidence="5 6" id="KW-0472">Membrane</keyword>
<evidence type="ECO:0000256" key="5">
    <source>
        <dbReference type="ARBA" id="ARBA00023136"/>
    </source>
</evidence>
<organism evidence="7 8">
    <name type="scientific">Aquatica leii</name>
    <dbReference type="NCBI Taxonomy" id="1421715"/>
    <lineage>
        <taxon>Eukaryota</taxon>
        <taxon>Metazoa</taxon>
        <taxon>Ecdysozoa</taxon>
        <taxon>Arthropoda</taxon>
        <taxon>Hexapoda</taxon>
        <taxon>Insecta</taxon>
        <taxon>Pterygota</taxon>
        <taxon>Neoptera</taxon>
        <taxon>Endopterygota</taxon>
        <taxon>Coleoptera</taxon>
        <taxon>Polyphaga</taxon>
        <taxon>Elateriformia</taxon>
        <taxon>Elateroidea</taxon>
        <taxon>Lampyridae</taxon>
        <taxon>Luciolinae</taxon>
        <taxon>Aquatica</taxon>
    </lineage>
</organism>
<dbReference type="Pfam" id="PF03311">
    <property type="entry name" value="Cornichon"/>
    <property type="match status" value="1"/>
</dbReference>
<accession>A0AAN7Q8V3</accession>
<keyword evidence="3 6" id="KW-0812">Transmembrane</keyword>
<evidence type="ECO:0008006" key="9">
    <source>
        <dbReference type="Google" id="ProtNLM"/>
    </source>
</evidence>
<comment type="caution">
    <text evidence="7">The sequence shown here is derived from an EMBL/GenBank/DDBJ whole genome shotgun (WGS) entry which is preliminary data.</text>
</comment>
<comment type="subcellular location">
    <subcellularLocation>
        <location evidence="1">Membrane</location>
        <topology evidence="1">Multi-pass membrane protein</topology>
    </subcellularLocation>
</comment>
<keyword evidence="4 6" id="KW-1133">Transmembrane helix</keyword>
<gene>
    <name evidence="7" type="ORF">RN001_002688</name>
</gene>
<evidence type="ECO:0000256" key="4">
    <source>
        <dbReference type="ARBA" id="ARBA00022989"/>
    </source>
</evidence>
<feature type="transmembrane region" description="Helical" evidence="6">
    <location>
        <begin position="179"/>
        <end position="202"/>
    </location>
</feature>
<comment type="similarity">
    <text evidence="2">Belongs to the cornichon family.</text>
</comment>
<dbReference type="Proteomes" id="UP001353858">
    <property type="component" value="Unassembled WGS sequence"/>
</dbReference>
<proteinExistence type="inferred from homology"/>
<evidence type="ECO:0000256" key="6">
    <source>
        <dbReference type="SAM" id="Phobius"/>
    </source>
</evidence>
<evidence type="ECO:0000256" key="3">
    <source>
        <dbReference type="ARBA" id="ARBA00022692"/>
    </source>
</evidence>
<dbReference type="GO" id="GO:0016020">
    <property type="term" value="C:membrane"/>
    <property type="evidence" value="ECO:0007669"/>
    <property type="project" value="UniProtKB-SubCell"/>
</dbReference>
<evidence type="ECO:0000313" key="7">
    <source>
        <dbReference type="EMBL" id="KAK4886417.1"/>
    </source>
</evidence>
<dbReference type="EMBL" id="JARPUR010000001">
    <property type="protein sequence ID" value="KAK4886417.1"/>
    <property type="molecule type" value="Genomic_DNA"/>
</dbReference>
<protein>
    <recommendedName>
        <fullName evidence="9">Protein cornichon homolog 4</fullName>
    </recommendedName>
</protein>
<name>A0AAN7Q8V3_9COLE</name>
<dbReference type="GO" id="GO:0016192">
    <property type="term" value="P:vesicle-mediated transport"/>
    <property type="evidence" value="ECO:0007669"/>
    <property type="project" value="InterPro"/>
</dbReference>
<keyword evidence="8" id="KW-1185">Reference proteome</keyword>
<evidence type="ECO:0000256" key="2">
    <source>
        <dbReference type="ARBA" id="ARBA00010095"/>
    </source>
</evidence>